<evidence type="ECO:0000256" key="1">
    <source>
        <dbReference type="ARBA" id="ARBA00022801"/>
    </source>
</evidence>
<keyword evidence="3" id="KW-0460">Magnesium</keyword>
<keyword evidence="1 3" id="KW-0378">Hydrolase</keyword>
<protein>
    <recommendedName>
        <fullName evidence="3">Trehalose 6-phosphate phosphatase</fullName>
        <ecNumber evidence="3">3.1.3.12</ecNumber>
    </recommendedName>
</protein>
<accession>A0ABP7HVU2</accession>
<keyword evidence="3" id="KW-0479">Metal-binding</keyword>
<dbReference type="RefSeq" id="WP_344772030.1">
    <property type="nucleotide sequence ID" value="NZ_BAABAH010000001.1"/>
</dbReference>
<organism evidence="4 5">
    <name type="scientific">Nocardioides panacisoli</name>
    <dbReference type="NCBI Taxonomy" id="627624"/>
    <lineage>
        <taxon>Bacteria</taxon>
        <taxon>Bacillati</taxon>
        <taxon>Actinomycetota</taxon>
        <taxon>Actinomycetes</taxon>
        <taxon>Propionibacteriales</taxon>
        <taxon>Nocardioidaceae</taxon>
        <taxon>Nocardioides</taxon>
    </lineage>
</organism>
<sequence length="282" mass="30392">MQFSSTEGEHRYADLVRVAPHTVVGLDFDGTLAPIVDDPTRAHIHPDASEVLVDLAGEIAAIAVITGRPARQALDLGGLEDVGDAIAAVGKELFVFGQYGNERWTSTHRRIVAPRPPRGLATFERELPRVLRRAGLSEAYVEDKGLAIAVHTRRLDDPDQAFRDLLEPLKELAARHELVVEPGRSVIEVRSAGSHKGMVVERIAEETAAQGFLFAGDDLGDIEAFDAVDDLAGRGLATLRVCSASNEESALMSLSDVVVRGPEGVLDLLRRLTADARSARVA</sequence>
<dbReference type="EMBL" id="BAABAH010000001">
    <property type="protein sequence ID" value="GAA3803500.1"/>
    <property type="molecule type" value="Genomic_DNA"/>
</dbReference>
<dbReference type="PANTHER" id="PTHR43768:SF3">
    <property type="entry name" value="TREHALOSE 6-PHOSPHATE PHOSPHATASE"/>
    <property type="match status" value="1"/>
</dbReference>
<dbReference type="Pfam" id="PF02358">
    <property type="entry name" value="Trehalose_PPase"/>
    <property type="match status" value="1"/>
</dbReference>
<gene>
    <name evidence="4" type="primary">otsB</name>
    <name evidence="4" type="ORF">GCM10022242_03300</name>
</gene>
<evidence type="ECO:0000313" key="4">
    <source>
        <dbReference type="EMBL" id="GAA3803500.1"/>
    </source>
</evidence>
<name>A0ABP7HVU2_9ACTN</name>
<proteinExistence type="inferred from homology"/>
<dbReference type="Proteomes" id="UP001501821">
    <property type="component" value="Unassembled WGS sequence"/>
</dbReference>
<dbReference type="InterPro" id="IPR044651">
    <property type="entry name" value="OTSB-like"/>
</dbReference>
<comment type="cofactor">
    <cofactor evidence="3">
        <name>Mg(2+)</name>
        <dbReference type="ChEBI" id="CHEBI:18420"/>
    </cofactor>
</comment>
<dbReference type="PANTHER" id="PTHR43768">
    <property type="entry name" value="TREHALOSE 6-PHOSPHATE PHOSPHATASE"/>
    <property type="match status" value="1"/>
</dbReference>
<dbReference type="InterPro" id="IPR023214">
    <property type="entry name" value="HAD_sf"/>
</dbReference>
<reference evidence="5" key="1">
    <citation type="journal article" date="2019" name="Int. J. Syst. Evol. Microbiol.">
        <title>The Global Catalogue of Microorganisms (GCM) 10K type strain sequencing project: providing services to taxonomists for standard genome sequencing and annotation.</title>
        <authorList>
            <consortium name="The Broad Institute Genomics Platform"/>
            <consortium name="The Broad Institute Genome Sequencing Center for Infectious Disease"/>
            <person name="Wu L."/>
            <person name="Ma J."/>
        </authorList>
    </citation>
    <scope>NUCLEOTIDE SEQUENCE [LARGE SCALE GENOMIC DNA]</scope>
    <source>
        <strain evidence="5">JCM 16953</strain>
    </source>
</reference>
<dbReference type="NCBIfam" id="TIGR00685">
    <property type="entry name" value="T6PP"/>
    <property type="match status" value="1"/>
</dbReference>
<evidence type="ECO:0000256" key="2">
    <source>
        <dbReference type="ARBA" id="ARBA00024179"/>
    </source>
</evidence>
<dbReference type="EC" id="3.1.3.12" evidence="3"/>
<comment type="caution">
    <text evidence="4">The sequence shown here is derived from an EMBL/GenBank/DDBJ whole genome shotgun (WGS) entry which is preliminary data.</text>
</comment>
<evidence type="ECO:0000313" key="5">
    <source>
        <dbReference type="Proteomes" id="UP001501821"/>
    </source>
</evidence>
<dbReference type="Gene3D" id="3.40.50.1000">
    <property type="entry name" value="HAD superfamily/HAD-like"/>
    <property type="match status" value="1"/>
</dbReference>
<dbReference type="SUPFAM" id="SSF56784">
    <property type="entry name" value="HAD-like"/>
    <property type="match status" value="1"/>
</dbReference>
<comment type="pathway">
    <text evidence="3">Glycan biosynthesis; trehalose biosynthesis.</text>
</comment>
<comment type="similarity">
    <text evidence="3">Belongs to the trehalose phosphatase family.</text>
</comment>
<dbReference type="Gene3D" id="3.30.70.1020">
    <property type="entry name" value="Trehalose-6-phosphate phosphatase related protein, domain 2"/>
    <property type="match status" value="1"/>
</dbReference>
<comment type="function">
    <text evidence="2 3">Removes the phosphate from trehalose 6-phosphate to produce free trehalose.</text>
</comment>
<evidence type="ECO:0000256" key="3">
    <source>
        <dbReference type="RuleBase" id="RU361117"/>
    </source>
</evidence>
<keyword evidence="5" id="KW-1185">Reference proteome</keyword>
<dbReference type="InterPro" id="IPR036412">
    <property type="entry name" value="HAD-like_sf"/>
</dbReference>
<comment type="catalytic activity">
    <reaction evidence="3">
        <text>alpha,alpha-trehalose 6-phosphate + H2O = alpha,alpha-trehalose + phosphate</text>
        <dbReference type="Rhea" id="RHEA:23420"/>
        <dbReference type="ChEBI" id="CHEBI:15377"/>
        <dbReference type="ChEBI" id="CHEBI:16551"/>
        <dbReference type="ChEBI" id="CHEBI:43474"/>
        <dbReference type="ChEBI" id="CHEBI:58429"/>
        <dbReference type="EC" id="3.1.3.12"/>
    </reaction>
</comment>
<dbReference type="InterPro" id="IPR003337">
    <property type="entry name" value="Trehalose_PPase"/>
</dbReference>